<evidence type="ECO:0000313" key="2">
    <source>
        <dbReference type="Proteomes" id="UP000030687"/>
    </source>
</evidence>
<accession>V4URA2</accession>
<proteinExistence type="predicted"/>
<evidence type="ECO:0000313" key="1">
    <source>
        <dbReference type="EMBL" id="ESR42064.1"/>
    </source>
</evidence>
<keyword evidence="2" id="KW-1185">Reference proteome</keyword>
<dbReference type="InParanoid" id="V4URA2"/>
<dbReference type="Gramene" id="ESR42064">
    <property type="protein sequence ID" value="ESR42064"/>
    <property type="gene ID" value="CICLE_v10013911mg"/>
</dbReference>
<protein>
    <submittedName>
        <fullName evidence="1">Uncharacterized protein</fullName>
    </submittedName>
</protein>
<reference evidence="1 2" key="1">
    <citation type="submission" date="2013-10" db="EMBL/GenBank/DDBJ databases">
        <authorList>
            <consortium name="International Citrus Genome Consortium"/>
            <person name="Jenkins J."/>
            <person name="Schmutz J."/>
            <person name="Prochnik S."/>
            <person name="Rokhsar D."/>
            <person name="Gmitter F."/>
            <person name="Ollitrault P."/>
            <person name="Machado M."/>
            <person name="Talon M."/>
            <person name="Wincker P."/>
            <person name="Jaillon O."/>
            <person name="Morgante M."/>
        </authorList>
    </citation>
    <scope>NUCLEOTIDE SEQUENCE</scope>
    <source>
        <strain evidence="2">cv. Clemenules</strain>
    </source>
</reference>
<dbReference type="KEGG" id="cic:CICLE_v10013911mg"/>
<name>V4URA2_CITCL</name>
<gene>
    <name evidence="1" type="ORF">CICLE_v10013911mg</name>
</gene>
<dbReference type="Proteomes" id="UP000030687">
    <property type="component" value="Unassembled WGS sequence"/>
</dbReference>
<sequence length="99" mass="11581">MPTGLFLFSYGMFGLQKKYKKKRGEKTRVRKKKLGEKYKFFDQPNNGTKIFFFFLLFFCALANCLLALPACVADQSFIYFMHVNLATCHWDCSEILIVN</sequence>
<dbReference type="AlphaFoldDB" id="V4URA2"/>
<organism evidence="1 2">
    <name type="scientific">Citrus clementina</name>
    <name type="common">Clementine</name>
    <name type="synonym">Citrus deliciosa x Citrus sinensis</name>
    <dbReference type="NCBI Taxonomy" id="85681"/>
    <lineage>
        <taxon>Eukaryota</taxon>
        <taxon>Viridiplantae</taxon>
        <taxon>Streptophyta</taxon>
        <taxon>Embryophyta</taxon>
        <taxon>Tracheophyta</taxon>
        <taxon>Spermatophyta</taxon>
        <taxon>Magnoliopsida</taxon>
        <taxon>eudicotyledons</taxon>
        <taxon>Gunneridae</taxon>
        <taxon>Pentapetalae</taxon>
        <taxon>rosids</taxon>
        <taxon>malvids</taxon>
        <taxon>Sapindales</taxon>
        <taxon>Rutaceae</taxon>
        <taxon>Aurantioideae</taxon>
        <taxon>Citrus</taxon>
    </lineage>
</organism>
<dbReference type="EMBL" id="KI536861">
    <property type="protein sequence ID" value="ESR42064.1"/>
    <property type="molecule type" value="Genomic_DNA"/>
</dbReference>